<dbReference type="PANTHER" id="PTHR36681:SF3">
    <property type="entry name" value="NUCLEAR GTPASE, GERMINAL CENTER-ASSOCIATED, TANDEM DUPLICATE 3"/>
    <property type="match status" value="1"/>
</dbReference>
<dbReference type="CDD" id="cd00882">
    <property type="entry name" value="Ras_like_GTPase"/>
    <property type="match status" value="1"/>
</dbReference>
<dbReference type="Gene3D" id="3.40.50.300">
    <property type="entry name" value="P-loop containing nucleotide triphosphate hydrolases"/>
    <property type="match status" value="1"/>
</dbReference>
<proteinExistence type="predicted"/>
<reference evidence="2" key="2">
    <citation type="submission" date="2020-09" db="EMBL/GenBank/DDBJ databases">
        <title>Reference genome assembly for Australian Ascochyta lentis isolate Al4.</title>
        <authorList>
            <person name="Lee R.C."/>
            <person name="Farfan-Caceres L.M."/>
            <person name="Debler J.W."/>
            <person name="Williams A.H."/>
            <person name="Henares B.M."/>
        </authorList>
    </citation>
    <scope>NUCLEOTIDE SEQUENCE</scope>
    <source>
        <strain evidence="2">Al4</strain>
    </source>
</reference>
<gene>
    <name evidence="2" type="ORF">EKO04_001566</name>
</gene>
<evidence type="ECO:0000259" key="1">
    <source>
        <dbReference type="Pfam" id="PF24564"/>
    </source>
</evidence>
<dbReference type="OrthoDB" id="3598281at2759"/>
<dbReference type="InterPro" id="IPR056024">
    <property type="entry name" value="DUF7605"/>
</dbReference>
<dbReference type="AlphaFoldDB" id="A0A8H7MM62"/>
<protein>
    <recommendedName>
        <fullName evidence="1">DUF7605 domain-containing protein</fullName>
    </recommendedName>
</protein>
<keyword evidence="3" id="KW-1185">Reference proteome</keyword>
<reference evidence="2" key="1">
    <citation type="submission" date="2018-12" db="EMBL/GenBank/DDBJ databases">
        <authorList>
            <person name="Syme R.A."/>
            <person name="Farfan-Caceres L."/>
            <person name="Lichtenzveig J."/>
        </authorList>
    </citation>
    <scope>NUCLEOTIDE SEQUENCE</scope>
    <source>
        <strain evidence="2">Al4</strain>
    </source>
</reference>
<dbReference type="SUPFAM" id="SSF52540">
    <property type="entry name" value="P-loop containing nucleoside triphosphate hydrolases"/>
    <property type="match status" value="1"/>
</dbReference>
<evidence type="ECO:0000313" key="2">
    <source>
        <dbReference type="EMBL" id="KAF9700285.1"/>
    </source>
</evidence>
<sequence>MSGDQNDSLFVPEVSPPPGEMDVGAVLSPQEFEVSCHHDIAITAGTGEVHNPAQEPVPDHPYFRLDVPSLHTEVDTVLRDFWIKLQGFQDDDAEMANQREVIQQGREIGTPKPLVVTTVGPAGVGKSFLYKALFNRPNIAKSSAEGRSCTLYPTKIVLQPDAPGDTTSSDLDIEFFDAATITNMTGNHIRRYHEYHFGTDNDQVDDESRRYASTAKEFFDVAFDKTGNSESAARLQFLLTVEMIRSGDLLSACVDAIEQRISSAGTTQNRKLSYLQVEDSELDQIRSVADGLAPFVDFFVIKTGAAVLEAGLTFIDLPGLRDINQDRIARANAIRRDVDIELIICDRPERGLEDSDLDALIRQSIRAHGFNNTILVYNKVDTIFMSGVQDANDRIRDSTAEPYTTIRTFNAQANSLQDATVKRSYLMYLQDKALNAMIRERADSLRDNIAAKYAALDPESPNNIAVFAISAAQYLEWIDPSRLRTPVMSVSDTRVPELKRHLLSLTGARNYEHIWHHVHLVMAEIADSGTRVLEKFEDEYGYSAFCEQLAKVQIPMLYTDLKQLANTLLLPSLRIWPYQRDAEQQLELVQDVITEWQQTTNGPVLVASFNKALRDYGFIANSRARALQGLRINWNQTLQECMGPTVEIFIQNTSARFATGWKQMSSRIDDCMNDVFAALENSADQTPFKASFHREWRKLEHAIFTKSGSFEFQLHRVVRATHRFATTEEDVGCLVASLMAPVYCKVARQTGVGKYSRQVAALDRYLVTGGWNGGTIVDRYEEAVVADLERRLKPVIHWFLNEIKAELLNFVRVMEELLVDDQQLSVGQRESRRRLREALPVYQERLRRLQEAIPRLEE</sequence>
<dbReference type="Proteomes" id="UP000651452">
    <property type="component" value="Unassembled WGS sequence"/>
</dbReference>
<dbReference type="InterPro" id="IPR027417">
    <property type="entry name" value="P-loop_NTPase"/>
</dbReference>
<accession>A0A8H7MM62</accession>
<dbReference type="EMBL" id="RZGK01000003">
    <property type="protein sequence ID" value="KAF9700285.1"/>
    <property type="molecule type" value="Genomic_DNA"/>
</dbReference>
<feature type="domain" description="DUF7605" evidence="1">
    <location>
        <begin position="608"/>
        <end position="766"/>
    </location>
</feature>
<organism evidence="2 3">
    <name type="scientific">Ascochyta lentis</name>
    <dbReference type="NCBI Taxonomy" id="205686"/>
    <lineage>
        <taxon>Eukaryota</taxon>
        <taxon>Fungi</taxon>
        <taxon>Dikarya</taxon>
        <taxon>Ascomycota</taxon>
        <taxon>Pezizomycotina</taxon>
        <taxon>Dothideomycetes</taxon>
        <taxon>Pleosporomycetidae</taxon>
        <taxon>Pleosporales</taxon>
        <taxon>Pleosporineae</taxon>
        <taxon>Didymellaceae</taxon>
        <taxon>Ascochyta</taxon>
    </lineage>
</organism>
<comment type="caution">
    <text evidence="2">The sequence shown here is derived from an EMBL/GenBank/DDBJ whole genome shotgun (WGS) entry which is preliminary data.</text>
</comment>
<name>A0A8H7MM62_9PLEO</name>
<dbReference type="PANTHER" id="PTHR36681">
    <property type="entry name" value="NUCLEAR GTPASE, GERMINAL CENTER-ASSOCIATED, TANDEM DUPLICATE 3"/>
    <property type="match status" value="1"/>
</dbReference>
<dbReference type="Pfam" id="PF24564">
    <property type="entry name" value="DUF7605"/>
    <property type="match status" value="1"/>
</dbReference>
<evidence type="ECO:0000313" key="3">
    <source>
        <dbReference type="Proteomes" id="UP000651452"/>
    </source>
</evidence>